<dbReference type="Proteomes" id="UP001054945">
    <property type="component" value="Unassembled WGS sequence"/>
</dbReference>
<reference evidence="1 2" key="1">
    <citation type="submission" date="2021-06" db="EMBL/GenBank/DDBJ databases">
        <title>Caerostris extrusa draft genome.</title>
        <authorList>
            <person name="Kono N."/>
            <person name="Arakawa K."/>
        </authorList>
    </citation>
    <scope>NUCLEOTIDE SEQUENCE [LARGE SCALE GENOMIC DNA]</scope>
</reference>
<proteinExistence type="predicted"/>
<evidence type="ECO:0000313" key="1">
    <source>
        <dbReference type="EMBL" id="GIX82164.1"/>
    </source>
</evidence>
<accession>A0AAV4NBF8</accession>
<comment type="caution">
    <text evidence="1">The sequence shown here is derived from an EMBL/GenBank/DDBJ whole genome shotgun (WGS) entry which is preliminary data.</text>
</comment>
<dbReference type="EMBL" id="BPLR01003213">
    <property type="protein sequence ID" value="GIX82164.1"/>
    <property type="molecule type" value="Genomic_DNA"/>
</dbReference>
<name>A0AAV4NBF8_CAEEX</name>
<keyword evidence="2" id="KW-1185">Reference proteome</keyword>
<protein>
    <submittedName>
        <fullName evidence="1">Uncharacterized protein</fullName>
    </submittedName>
</protein>
<evidence type="ECO:0000313" key="2">
    <source>
        <dbReference type="Proteomes" id="UP001054945"/>
    </source>
</evidence>
<gene>
    <name evidence="1" type="ORF">CEXT_185451</name>
</gene>
<organism evidence="1 2">
    <name type="scientific">Caerostris extrusa</name>
    <name type="common">Bark spider</name>
    <name type="synonym">Caerostris bankana</name>
    <dbReference type="NCBI Taxonomy" id="172846"/>
    <lineage>
        <taxon>Eukaryota</taxon>
        <taxon>Metazoa</taxon>
        <taxon>Ecdysozoa</taxon>
        <taxon>Arthropoda</taxon>
        <taxon>Chelicerata</taxon>
        <taxon>Arachnida</taxon>
        <taxon>Araneae</taxon>
        <taxon>Araneomorphae</taxon>
        <taxon>Entelegynae</taxon>
        <taxon>Araneoidea</taxon>
        <taxon>Araneidae</taxon>
        <taxon>Caerostris</taxon>
    </lineage>
</organism>
<dbReference type="AlphaFoldDB" id="A0AAV4NBF8"/>
<sequence length="99" mass="11010">MLPVKELCSGGHNMVILEECCGSYVNKNGALHPVWGVSRRVGLALKTSCHSKHPLRSLWYPLVFFSSRPLRGRDWNVDWSDLSGALSLSAHAYKTGDKL</sequence>